<evidence type="ECO:0000259" key="1">
    <source>
        <dbReference type="Pfam" id="PF13280"/>
    </source>
</evidence>
<evidence type="ECO:0000313" key="4">
    <source>
        <dbReference type="EMBL" id="MCP3427497.1"/>
    </source>
</evidence>
<sequence>MLEKLSFVQRQRLQYIDFRLMFTGELTRQEIVQRFALGLAAASRDITLYKTYCPNNMHYDNVQKKYSITSDFSPLFEHDPKETLMKLTHGITDGQENVQDIAFPVTAPSALNIPDITCVAKLSQAIMQGLAVKMIYTSLSSGSAAREFIPHNIVDNGLRWHVRGFDRKSQSFRDFVITRITKVDLIKENDAAVLENETIQHDHQWSRMMPLQIVPHPHNVNYPTAIELDFGMDNGVLEVNVRAAMAGYLLRRWNVDCTLDGTLAGAEYQLYLRNHQTLYGAENLTLAPGYKEDNALLEKY</sequence>
<organism evidence="4 5">
    <name type="scientific">Opacimonas viscosa</name>
    <dbReference type="NCBI Taxonomy" id="2961944"/>
    <lineage>
        <taxon>Bacteria</taxon>
        <taxon>Pseudomonadati</taxon>
        <taxon>Pseudomonadota</taxon>
        <taxon>Gammaproteobacteria</taxon>
        <taxon>Alteromonadales</taxon>
        <taxon>Alteromonadaceae</taxon>
        <taxon>Opacimonas</taxon>
    </lineage>
</organism>
<dbReference type="PROSITE" id="PS52050">
    <property type="entry name" value="WYL"/>
    <property type="match status" value="1"/>
</dbReference>
<dbReference type="AlphaFoldDB" id="A0AA41WVT4"/>
<evidence type="ECO:0000313" key="5">
    <source>
        <dbReference type="Proteomes" id="UP001165413"/>
    </source>
</evidence>
<evidence type="ECO:0000259" key="3">
    <source>
        <dbReference type="Pfam" id="PF26109"/>
    </source>
</evidence>
<proteinExistence type="predicted"/>
<keyword evidence="5" id="KW-1185">Reference proteome</keyword>
<dbReference type="Pfam" id="PF13280">
    <property type="entry name" value="WYL"/>
    <property type="match status" value="1"/>
</dbReference>
<dbReference type="EMBL" id="JANATA010000001">
    <property type="protein sequence ID" value="MCP3427497.1"/>
    <property type="molecule type" value="Genomic_DNA"/>
</dbReference>
<dbReference type="Proteomes" id="UP001165413">
    <property type="component" value="Unassembled WGS sequence"/>
</dbReference>
<dbReference type="InterPro" id="IPR016634">
    <property type="entry name" value="CapW-like"/>
</dbReference>
<reference evidence="4" key="1">
    <citation type="submission" date="2022-07" db="EMBL/GenBank/DDBJ databases">
        <title>Characterization of the Novel Bacterium Alteromonas immobilis LMIT006 and Alteromonas gregis LMIT007.</title>
        <authorList>
            <person name="Lin X."/>
        </authorList>
    </citation>
    <scope>NUCLEOTIDE SEQUENCE</scope>
    <source>
        <strain evidence="4">LMIT007</strain>
    </source>
</reference>
<feature type="domain" description="DNA-binding transcriptional repressor CapW C-terminal dimerisation" evidence="2">
    <location>
        <begin position="209"/>
        <end position="277"/>
    </location>
</feature>
<protein>
    <submittedName>
        <fullName evidence="4">WYL domain-containing protein</fullName>
    </submittedName>
</protein>
<dbReference type="InterPro" id="IPR059020">
    <property type="entry name" value="CapW_CTD"/>
</dbReference>
<feature type="domain" description="DNA-binding transcriptional repressor CapW winged helix-turn-helix" evidence="3">
    <location>
        <begin position="9"/>
        <end position="86"/>
    </location>
</feature>
<dbReference type="Pfam" id="PF26107">
    <property type="entry name" value="BrxR_CTD"/>
    <property type="match status" value="1"/>
</dbReference>
<evidence type="ECO:0000259" key="2">
    <source>
        <dbReference type="Pfam" id="PF26107"/>
    </source>
</evidence>
<accession>A0AA41WVT4</accession>
<gene>
    <name evidence="4" type="ORF">NLF92_00885</name>
</gene>
<name>A0AA41WVT4_9ALTE</name>
<dbReference type="Pfam" id="PF26109">
    <property type="entry name" value="WHD_BrxR"/>
    <property type="match status" value="1"/>
</dbReference>
<dbReference type="PIRSF" id="PIRSF015558">
    <property type="entry name" value="Txn_reg_DeoR_prd"/>
    <property type="match status" value="1"/>
</dbReference>
<feature type="domain" description="WYL" evidence="1">
    <location>
        <begin position="119"/>
        <end position="184"/>
    </location>
</feature>
<comment type="caution">
    <text evidence="4">The sequence shown here is derived from an EMBL/GenBank/DDBJ whole genome shotgun (WGS) entry which is preliminary data.</text>
</comment>
<dbReference type="RefSeq" id="WP_254097898.1">
    <property type="nucleotide sequence ID" value="NZ_JANATA010000001.1"/>
</dbReference>
<dbReference type="InterPro" id="IPR059019">
    <property type="entry name" value="WHD_CapW"/>
</dbReference>
<dbReference type="InterPro" id="IPR026881">
    <property type="entry name" value="WYL_dom"/>
</dbReference>